<comment type="caution">
    <text evidence="1">The sequence shown here is derived from an EMBL/GenBank/DDBJ whole genome shotgun (WGS) entry which is preliminary data.</text>
</comment>
<evidence type="ECO:0000313" key="1">
    <source>
        <dbReference type="EMBL" id="MBB3017703.1"/>
    </source>
</evidence>
<gene>
    <name evidence="1" type="ORF">FHR70_000743</name>
</gene>
<dbReference type="AlphaFoldDB" id="A0A7W4VI79"/>
<evidence type="ECO:0000313" key="2">
    <source>
        <dbReference type="Proteomes" id="UP000532010"/>
    </source>
</evidence>
<keyword evidence="2" id="KW-1185">Reference proteome</keyword>
<accession>A0A7W4VI79</accession>
<dbReference type="Proteomes" id="UP000532010">
    <property type="component" value="Unassembled WGS sequence"/>
</dbReference>
<proteinExistence type="predicted"/>
<organism evidence="1 2">
    <name type="scientific">Microvirga lupini</name>
    <dbReference type="NCBI Taxonomy" id="420324"/>
    <lineage>
        <taxon>Bacteria</taxon>
        <taxon>Pseudomonadati</taxon>
        <taxon>Pseudomonadota</taxon>
        <taxon>Alphaproteobacteria</taxon>
        <taxon>Hyphomicrobiales</taxon>
        <taxon>Methylobacteriaceae</taxon>
        <taxon>Microvirga</taxon>
    </lineage>
</organism>
<dbReference type="EMBL" id="JACHWB010000001">
    <property type="protein sequence ID" value="MBB3017703.1"/>
    <property type="molecule type" value="Genomic_DNA"/>
</dbReference>
<sequence>MAAFIGRHFYLTMPKFTIDECFEEAKKYSARVDFFKGSPAAYAALQKRKLLSDACSHMTLSPRYSYTRWDVASAFAEAAKYKNRAEFKRKCPGAYEFALANEILDQACSTMRSGHRFWHLFELMAVALKYDDWGQFQRHERQAYTYATKYKLQALASSHMKKLRITWTKDLAMAEAAKHQSRGLFQAAASGAYKHADQYGYLDEACAHMPPPEYGFSKEKPSVLYHLRITTPSVVLYKIGITNRDPAARVKGMGVPAGTDVEVLDMIKFESGRDARIAEKRLHRRHAEHRYTGAPVLKNGNTELFTVNVLEI</sequence>
<dbReference type="Pfam" id="PF13455">
    <property type="entry name" value="MUG113"/>
    <property type="match status" value="1"/>
</dbReference>
<protein>
    <submittedName>
        <fullName evidence="1">Uncharacterized protein</fullName>
    </submittedName>
</protein>
<reference evidence="1 2" key="1">
    <citation type="submission" date="2020-08" db="EMBL/GenBank/DDBJ databases">
        <title>The Agave Microbiome: Exploring the role of microbial communities in plant adaptations to desert environments.</title>
        <authorList>
            <person name="Partida-Martinez L.P."/>
        </authorList>
    </citation>
    <scope>NUCLEOTIDE SEQUENCE [LARGE SCALE GENOMIC DNA]</scope>
    <source>
        <strain evidence="1 2">AT3.9</strain>
    </source>
</reference>
<dbReference type="RefSeq" id="WP_183447207.1">
    <property type="nucleotide sequence ID" value="NZ_JACHWB010000001.1"/>
</dbReference>
<name>A0A7W4VI79_9HYPH</name>